<feature type="chain" id="PRO_5031175662" evidence="2">
    <location>
        <begin position="22"/>
        <end position="146"/>
    </location>
</feature>
<evidence type="ECO:0000256" key="1">
    <source>
        <dbReference type="SAM" id="MobiDB-lite"/>
    </source>
</evidence>
<reference evidence="3" key="1">
    <citation type="submission" date="2021-01" db="EMBL/GenBank/DDBJ databases">
        <authorList>
            <person name="Corre E."/>
            <person name="Pelletier E."/>
            <person name="Niang G."/>
            <person name="Scheremetjew M."/>
            <person name="Finn R."/>
            <person name="Kale V."/>
            <person name="Holt S."/>
            <person name="Cochrane G."/>
            <person name="Meng A."/>
            <person name="Brown T."/>
            <person name="Cohen L."/>
        </authorList>
    </citation>
    <scope>NUCLEOTIDE SEQUENCE</scope>
    <source>
        <strain evidence="3">UTEX LB 985</strain>
    </source>
</reference>
<keyword evidence="2" id="KW-0732">Signal</keyword>
<dbReference type="AlphaFoldDB" id="A0A7S2JNA8"/>
<sequence length="146" mass="16305">MTSSRLLGLLVHLWAAVTVMASKDCRVTASYEDGTVIERECIVEGETKQRRSRRDAIDDMDWLKGTRWLWNDWREVVFLEDGSFLAPAESCERQGNPKCRWSASDGQILVTFGGAGPHTLTADDDKQTITGSRDSDGDAVQAKRVQ</sequence>
<evidence type="ECO:0000313" key="3">
    <source>
        <dbReference type="EMBL" id="CAD9551298.1"/>
    </source>
</evidence>
<accession>A0A7S2JNA8</accession>
<proteinExistence type="predicted"/>
<name>A0A7S2JNA8_9EUKA</name>
<feature type="signal peptide" evidence="2">
    <location>
        <begin position="1"/>
        <end position="21"/>
    </location>
</feature>
<organism evidence="3">
    <name type="scientific">Haptolina brevifila</name>
    <dbReference type="NCBI Taxonomy" id="156173"/>
    <lineage>
        <taxon>Eukaryota</taxon>
        <taxon>Haptista</taxon>
        <taxon>Haptophyta</taxon>
        <taxon>Prymnesiophyceae</taxon>
        <taxon>Prymnesiales</taxon>
        <taxon>Prymnesiaceae</taxon>
        <taxon>Haptolina</taxon>
    </lineage>
</organism>
<protein>
    <submittedName>
        <fullName evidence="3">Uncharacterized protein</fullName>
    </submittedName>
</protein>
<evidence type="ECO:0000256" key="2">
    <source>
        <dbReference type="SAM" id="SignalP"/>
    </source>
</evidence>
<dbReference type="EMBL" id="HBGU01083547">
    <property type="protein sequence ID" value="CAD9551298.1"/>
    <property type="molecule type" value="Transcribed_RNA"/>
</dbReference>
<feature type="region of interest" description="Disordered" evidence="1">
    <location>
        <begin position="119"/>
        <end position="146"/>
    </location>
</feature>
<gene>
    <name evidence="3" type="ORF">CBRE1094_LOCUS45603</name>
</gene>